<gene>
    <name evidence="17" type="primary">ribD</name>
    <name evidence="17" type="ORF">HMH01_13825</name>
</gene>
<dbReference type="GO" id="GO:0050661">
    <property type="term" value="F:NADP binding"/>
    <property type="evidence" value="ECO:0007669"/>
    <property type="project" value="InterPro"/>
</dbReference>
<dbReference type="AlphaFoldDB" id="A0A849L5S6"/>
<evidence type="ECO:0000256" key="10">
    <source>
        <dbReference type="ARBA" id="ARBA00023002"/>
    </source>
</evidence>
<dbReference type="InterPro" id="IPR002734">
    <property type="entry name" value="RibDG_C"/>
</dbReference>
<feature type="binding site" evidence="15">
    <location>
        <position position="44"/>
    </location>
    <ligand>
        <name>Zn(2+)</name>
        <dbReference type="ChEBI" id="CHEBI:29105"/>
        <note>catalytic</note>
    </ligand>
</feature>
<dbReference type="InterPro" id="IPR050765">
    <property type="entry name" value="Riboflavin_Biosynth_HTPR"/>
</dbReference>
<feature type="binding site" evidence="14">
    <location>
        <position position="201"/>
    </location>
    <ligand>
        <name>substrate</name>
    </ligand>
</feature>
<feature type="binding site" evidence="14">
    <location>
        <position position="178"/>
    </location>
    <ligand>
        <name>substrate</name>
    </ligand>
</feature>
<keyword evidence="18" id="KW-1185">Reference proteome</keyword>
<dbReference type="GO" id="GO:0008703">
    <property type="term" value="F:5-amino-6-(5-phosphoribosylamino)uracil reductase activity"/>
    <property type="evidence" value="ECO:0007669"/>
    <property type="project" value="UniProtKB-EC"/>
</dbReference>
<dbReference type="Proteomes" id="UP000572377">
    <property type="component" value="Unassembled WGS sequence"/>
</dbReference>
<keyword evidence="8 12" id="KW-0862">Zinc</keyword>
<dbReference type="NCBIfam" id="TIGR00227">
    <property type="entry name" value="ribD_Cterm"/>
    <property type="match status" value="1"/>
</dbReference>
<evidence type="ECO:0000256" key="12">
    <source>
        <dbReference type="PIRNR" id="PIRNR006769"/>
    </source>
</evidence>
<keyword evidence="6 12" id="KW-0686">Riboflavin biosynthesis</keyword>
<dbReference type="GO" id="GO:0008270">
    <property type="term" value="F:zinc ion binding"/>
    <property type="evidence" value="ECO:0007669"/>
    <property type="project" value="InterPro"/>
</dbReference>
<keyword evidence="10 12" id="KW-0560">Oxidoreductase</keyword>
<accession>A0A849L5S6</accession>
<dbReference type="PANTHER" id="PTHR38011">
    <property type="entry name" value="DIHYDROFOLATE REDUCTASE FAMILY PROTEIN (AFU_ORTHOLOGUE AFUA_8G06820)"/>
    <property type="match status" value="1"/>
</dbReference>
<dbReference type="Pfam" id="PF01872">
    <property type="entry name" value="RibD_C"/>
    <property type="match status" value="1"/>
</dbReference>
<dbReference type="SUPFAM" id="SSF53597">
    <property type="entry name" value="Dihydrofolate reductase-like"/>
    <property type="match status" value="1"/>
</dbReference>
<comment type="cofactor">
    <cofactor evidence="12 15">
        <name>Zn(2+)</name>
        <dbReference type="ChEBI" id="CHEBI:29105"/>
    </cofactor>
    <text evidence="12 15">Binds 1 zinc ion.</text>
</comment>
<feature type="binding site" evidence="14">
    <location>
        <position position="164"/>
    </location>
    <ligand>
        <name>NADP(+)</name>
        <dbReference type="ChEBI" id="CHEBI:58349"/>
    </ligand>
</feature>
<feature type="binding site" evidence="14">
    <location>
        <position position="290"/>
    </location>
    <ligand>
        <name>substrate</name>
    </ligand>
</feature>
<proteinExistence type="inferred from homology"/>
<reference evidence="17 18" key="1">
    <citation type="submission" date="2020-05" db="EMBL/GenBank/DDBJ databases">
        <title>Gimesia benthica sp. nov., a novel planctomycete isolated from a deep-sea water sample of the Northwest Indian Ocean.</title>
        <authorList>
            <person name="Wang J."/>
            <person name="Ruan C."/>
            <person name="Song L."/>
            <person name="Zhu Y."/>
            <person name="Li A."/>
            <person name="Zheng X."/>
            <person name="Wang L."/>
            <person name="Lu Z."/>
            <person name="Huang Y."/>
            <person name="Du W."/>
            <person name="Zhou Y."/>
            <person name="Huang L."/>
            <person name="Dai X."/>
        </authorList>
    </citation>
    <scope>NUCLEOTIDE SEQUENCE [LARGE SCALE GENOMIC DNA]</scope>
    <source>
        <strain evidence="17 18">YYQ-30</strain>
    </source>
</reference>
<evidence type="ECO:0000256" key="6">
    <source>
        <dbReference type="ARBA" id="ARBA00022619"/>
    </source>
</evidence>
<dbReference type="PIRSF" id="PIRSF006769">
    <property type="entry name" value="RibD"/>
    <property type="match status" value="1"/>
</dbReference>
<dbReference type="UniPathway" id="UPA00275">
    <property type="reaction ID" value="UER00401"/>
</dbReference>
<feature type="binding site" evidence="14">
    <location>
        <position position="194"/>
    </location>
    <ligand>
        <name>NADP(+)</name>
        <dbReference type="ChEBI" id="CHEBI:58349"/>
    </ligand>
</feature>
<dbReference type="PROSITE" id="PS00903">
    <property type="entry name" value="CYT_DCMP_DEAMINASES_1"/>
    <property type="match status" value="1"/>
</dbReference>
<keyword evidence="9 12" id="KW-0521">NADP</keyword>
<dbReference type="InterPro" id="IPR024072">
    <property type="entry name" value="DHFR-like_dom_sf"/>
</dbReference>
<dbReference type="InterPro" id="IPR016192">
    <property type="entry name" value="APOBEC/CMP_deaminase_Zn-bd"/>
</dbReference>
<evidence type="ECO:0000256" key="7">
    <source>
        <dbReference type="ARBA" id="ARBA00022723"/>
    </source>
</evidence>
<dbReference type="InterPro" id="IPR016193">
    <property type="entry name" value="Cytidine_deaminase-like"/>
</dbReference>
<feature type="active site" description="Proton donor" evidence="13">
    <location>
        <position position="46"/>
    </location>
</feature>
<dbReference type="RefSeq" id="WP_171326600.1">
    <property type="nucleotide sequence ID" value="NZ_JABFBC010000002.1"/>
</dbReference>
<dbReference type="EMBL" id="JABFBC010000002">
    <property type="protein sequence ID" value="NNU81514.1"/>
    <property type="molecule type" value="Genomic_DNA"/>
</dbReference>
<dbReference type="CDD" id="cd01284">
    <property type="entry name" value="Riboflavin_deaminase-reductase"/>
    <property type="match status" value="1"/>
</dbReference>
<comment type="caution">
    <text evidence="17">The sequence shown here is derived from an EMBL/GenBank/DDBJ whole genome shotgun (WGS) entry which is preliminary data.</text>
</comment>
<feature type="binding site" evidence="15">
    <location>
        <position position="69"/>
    </location>
    <ligand>
        <name>Zn(2+)</name>
        <dbReference type="ChEBI" id="CHEBI:29105"/>
        <note>catalytic</note>
    </ligand>
</feature>
<comment type="catalytic activity">
    <reaction evidence="12">
        <text>2,5-diamino-6-hydroxy-4-(5-phosphoribosylamino)-pyrimidine + H2O + H(+) = 5-amino-6-(5-phospho-D-ribosylamino)uracil + NH4(+)</text>
        <dbReference type="Rhea" id="RHEA:21868"/>
        <dbReference type="ChEBI" id="CHEBI:15377"/>
        <dbReference type="ChEBI" id="CHEBI:15378"/>
        <dbReference type="ChEBI" id="CHEBI:28938"/>
        <dbReference type="ChEBI" id="CHEBI:58453"/>
        <dbReference type="ChEBI" id="CHEBI:58614"/>
        <dbReference type="EC" id="3.5.4.26"/>
    </reaction>
</comment>
<dbReference type="Pfam" id="PF00383">
    <property type="entry name" value="dCMP_cyt_deam_1"/>
    <property type="match status" value="1"/>
</dbReference>
<dbReference type="PANTHER" id="PTHR38011:SF7">
    <property type="entry name" value="2,5-DIAMINO-6-RIBOSYLAMINO-4(3H)-PYRIMIDINONE 5'-PHOSPHATE REDUCTASE"/>
    <property type="match status" value="1"/>
</dbReference>
<evidence type="ECO:0000256" key="15">
    <source>
        <dbReference type="PIRSR" id="PIRSR006769-3"/>
    </source>
</evidence>
<dbReference type="GO" id="GO:0009231">
    <property type="term" value="P:riboflavin biosynthetic process"/>
    <property type="evidence" value="ECO:0007669"/>
    <property type="project" value="UniProtKB-UniPathway"/>
</dbReference>
<comment type="similarity">
    <text evidence="4 12">In the N-terminal section; belongs to the cytidine and deoxycytidylate deaminase family.</text>
</comment>
<evidence type="ECO:0000256" key="4">
    <source>
        <dbReference type="ARBA" id="ARBA00005259"/>
    </source>
</evidence>
<feature type="binding site" evidence="14">
    <location>
        <position position="190"/>
    </location>
    <ligand>
        <name>NADP(+)</name>
        <dbReference type="ChEBI" id="CHEBI:58349"/>
    </ligand>
</feature>
<dbReference type="Gene3D" id="3.40.140.10">
    <property type="entry name" value="Cytidine Deaminase, domain 2"/>
    <property type="match status" value="1"/>
</dbReference>
<dbReference type="InterPro" id="IPR004794">
    <property type="entry name" value="Eubact_RibD"/>
</dbReference>
<feature type="binding site" evidence="14">
    <location>
        <position position="162"/>
    </location>
    <ligand>
        <name>substrate</name>
    </ligand>
</feature>
<dbReference type="Gene3D" id="3.40.430.10">
    <property type="entry name" value="Dihydrofolate Reductase, subunit A"/>
    <property type="match status" value="1"/>
</dbReference>
<keyword evidence="12 17" id="KW-0378">Hydrolase</keyword>
<evidence type="ECO:0000256" key="5">
    <source>
        <dbReference type="ARBA" id="ARBA00007417"/>
    </source>
</evidence>
<evidence type="ECO:0000259" key="16">
    <source>
        <dbReference type="PROSITE" id="PS51747"/>
    </source>
</evidence>
<comment type="catalytic activity">
    <reaction evidence="12">
        <text>5-amino-6-(5-phospho-D-ribitylamino)uracil + NADP(+) = 5-amino-6-(5-phospho-D-ribosylamino)uracil + NADPH + H(+)</text>
        <dbReference type="Rhea" id="RHEA:17845"/>
        <dbReference type="ChEBI" id="CHEBI:15378"/>
        <dbReference type="ChEBI" id="CHEBI:57783"/>
        <dbReference type="ChEBI" id="CHEBI:58349"/>
        <dbReference type="ChEBI" id="CHEBI:58421"/>
        <dbReference type="ChEBI" id="CHEBI:58453"/>
        <dbReference type="EC" id="1.1.1.193"/>
    </reaction>
</comment>
<dbReference type="InterPro" id="IPR011549">
    <property type="entry name" value="RibD_C"/>
</dbReference>
<evidence type="ECO:0000313" key="18">
    <source>
        <dbReference type="Proteomes" id="UP000572377"/>
    </source>
</evidence>
<dbReference type="PROSITE" id="PS51747">
    <property type="entry name" value="CYT_DCMP_DEAMINASES_2"/>
    <property type="match status" value="1"/>
</dbReference>
<dbReference type="InterPro" id="IPR002125">
    <property type="entry name" value="CMP_dCMP_dom"/>
</dbReference>
<evidence type="ECO:0000313" key="17">
    <source>
        <dbReference type="EMBL" id="NNU81514.1"/>
    </source>
</evidence>
<comment type="similarity">
    <text evidence="5 12">In the C-terminal section; belongs to the HTP reductase family.</text>
</comment>
<evidence type="ECO:0000256" key="14">
    <source>
        <dbReference type="PIRSR" id="PIRSR006769-2"/>
    </source>
</evidence>
<comment type="function">
    <text evidence="1 12">Converts 2,5-diamino-6-(ribosylamino)-4(3h)-pyrimidinone 5'-phosphate into 5-amino-6-(ribosylamino)-2,4(1h,3h)-pyrimidinedione 5'-phosphate.</text>
</comment>
<evidence type="ECO:0000256" key="11">
    <source>
        <dbReference type="ARBA" id="ARBA00023268"/>
    </source>
</evidence>
<feature type="binding site" evidence="14">
    <location>
        <position position="198"/>
    </location>
    <ligand>
        <name>substrate</name>
    </ligand>
</feature>
<organism evidence="17 18">
    <name type="scientific">Halovulum dunhuangense</name>
    <dbReference type="NCBI Taxonomy" id="1505036"/>
    <lineage>
        <taxon>Bacteria</taxon>
        <taxon>Pseudomonadati</taxon>
        <taxon>Pseudomonadota</taxon>
        <taxon>Alphaproteobacteria</taxon>
        <taxon>Rhodobacterales</taxon>
        <taxon>Paracoccaceae</taxon>
        <taxon>Halovulum</taxon>
    </lineage>
</organism>
<name>A0A849L5S6_9RHOB</name>
<feature type="binding site" evidence="14">
    <location>
        <position position="148"/>
    </location>
    <ligand>
        <name>NADP(+)</name>
        <dbReference type="ChEBI" id="CHEBI:58349"/>
    </ligand>
</feature>
<evidence type="ECO:0000256" key="13">
    <source>
        <dbReference type="PIRSR" id="PIRSR006769-1"/>
    </source>
</evidence>
<keyword evidence="11" id="KW-0511">Multifunctional enzyme</keyword>
<dbReference type="EC" id="3.5.4.26" evidence="12"/>
<comment type="pathway">
    <text evidence="2 12">Cofactor biosynthesis; riboflavin biosynthesis; 5-amino-6-(D-ribitylamino)uracil from GTP: step 2/4.</text>
</comment>
<sequence length="359" mass="36855">MARALALAARALGNSWPNPAVGCVIVRDGAVVGEGWTAPGGRPHAETQALDAAGAKASGATAYVSLEPCAHHGLTPPCADAMERAGIARCVIATGDPDPRVAGRGIARLRDAGIAVEVGLMADEASALNEGFFTRIARGRPWLTLKLASSLDGRIALGSGVSRWITGPEARGFVHGLRARHDAVMIGAGTARADDPTLDVREGHQTPRQPVRIVADSTLSLPLTGRLAATARHQPLWLLHGPGVARDRAQVFGDIGVELLGVPTGEGGVLDLVAAMGALGARGLTRVLCEGGGQLAAGLIRSGLVDELILMTSGKVIGGDGIPAVAAMGATDLGAVPRFVPIEHRQLGPDLMSRWRPAT</sequence>
<dbReference type="GO" id="GO:0008835">
    <property type="term" value="F:diaminohydroxyphosphoribosylaminopyrimidine deaminase activity"/>
    <property type="evidence" value="ECO:0007669"/>
    <property type="project" value="UniProtKB-EC"/>
</dbReference>
<protein>
    <recommendedName>
        <fullName evidence="12">Riboflavin biosynthesis protein RibD</fullName>
    </recommendedName>
    <domain>
        <recommendedName>
            <fullName evidence="12">Diaminohydroxyphosphoribosylaminopyrimidine deaminase</fullName>
            <shortName evidence="12">DRAP deaminase</shortName>
            <ecNumber evidence="12">3.5.4.26</ecNumber>
        </recommendedName>
        <alternativeName>
            <fullName evidence="12">Riboflavin-specific deaminase</fullName>
        </alternativeName>
    </domain>
    <domain>
        <recommendedName>
            <fullName evidence="12">5-amino-6-(5-phosphoribosylamino)uracil reductase</fullName>
            <ecNumber evidence="12">1.1.1.193</ecNumber>
        </recommendedName>
        <alternativeName>
            <fullName evidence="12">HTP reductase</fullName>
        </alternativeName>
    </domain>
</protein>
<evidence type="ECO:0000256" key="8">
    <source>
        <dbReference type="ARBA" id="ARBA00022833"/>
    </source>
</evidence>
<evidence type="ECO:0000256" key="2">
    <source>
        <dbReference type="ARBA" id="ARBA00004882"/>
    </source>
</evidence>
<evidence type="ECO:0000256" key="1">
    <source>
        <dbReference type="ARBA" id="ARBA00002151"/>
    </source>
</evidence>
<comment type="pathway">
    <text evidence="3 12">Cofactor biosynthesis; riboflavin biosynthesis; 5-amino-6-(D-ribitylamino)uracil from GTP: step 3/4.</text>
</comment>
<feature type="binding site" evidence="14">
    <location>
        <begin position="292"/>
        <end position="298"/>
    </location>
    <ligand>
        <name>NADP(+)</name>
        <dbReference type="ChEBI" id="CHEBI:58349"/>
    </ligand>
</feature>
<dbReference type="NCBIfam" id="TIGR00326">
    <property type="entry name" value="eubact_ribD"/>
    <property type="match status" value="1"/>
</dbReference>
<dbReference type="EC" id="1.1.1.193" evidence="12"/>
<feature type="binding site" evidence="15">
    <location>
        <position position="78"/>
    </location>
    <ligand>
        <name>Zn(2+)</name>
        <dbReference type="ChEBI" id="CHEBI:29105"/>
        <note>catalytic</note>
    </ligand>
</feature>
<dbReference type="SUPFAM" id="SSF53927">
    <property type="entry name" value="Cytidine deaminase-like"/>
    <property type="match status" value="1"/>
</dbReference>
<evidence type="ECO:0000256" key="3">
    <source>
        <dbReference type="ARBA" id="ARBA00004910"/>
    </source>
</evidence>
<evidence type="ECO:0000256" key="9">
    <source>
        <dbReference type="ARBA" id="ARBA00022857"/>
    </source>
</evidence>
<keyword evidence="7 12" id="KW-0479">Metal-binding</keyword>
<feature type="binding site" evidence="14">
    <location>
        <position position="217"/>
    </location>
    <ligand>
        <name>NADP(+)</name>
        <dbReference type="ChEBI" id="CHEBI:58349"/>
    </ligand>
</feature>
<feature type="domain" description="CMP/dCMP-type deaminase" evidence="16">
    <location>
        <begin position="1"/>
        <end position="117"/>
    </location>
</feature>